<evidence type="ECO:0000313" key="3">
    <source>
        <dbReference type="Proteomes" id="UP000315439"/>
    </source>
</evidence>
<keyword evidence="1" id="KW-1133">Transmembrane helix</keyword>
<dbReference type="Proteomes" id="UP000315439">
    <property type="component" value="Unassembled WGS sequence"/>
</dbReference>
<dbReference type="RefSeq" id="WP_142892967.1">
    <property type="nucleotide sequence ID" value="NZ_ML660162.1"/>
</dbReference>
<evidence type="ECO:0000256" key="1">
    <source>
        <dbReference type="SAM" id="Phobius"/>
    </source>
</evidence>
<proteinExistence type="predicted"/>
<keyword evidence="3" id="KW-1185">Reference proteome</keyword>
<sequence>MVNETDKVLKLKKLLTFVIAYFVITMAWAYPWHVVWFHDLYQSWGAITRAHPIVPLGIVAIIIQGVVIGYLYPYFYRGGNPILQGIKFNLIVGLMTYSAMGFATAAKIEIEPVSQFLTYHTIFQIIQFSLTGAALGWIYQNKRS</sequence>
<reference evidence="2 3" key="1">
    <citation type="submission" date="2019-07" db="EMBL/GenBank/DDBJ databases">
        <title>Draft genome for Aliikangiella sp. M105.</title>
        <authorList>
            <person name="Wang G."/>
        </authorList>
    </citation>
    <scope>NUCLEOTIDE SEQUENCE [LARGE SCALE GENOMIC DNA]</scope>
    <source>
        <strain evidence="2 3">M105</strain>
    </source>
</reference>
<feature type="transmembrane region" description="Helical" evidence="1">
    <location>
        <begin position="118"/>
        <end position="139"/>
    </location>
</feature>
<dbReference type="AlphaFoldDB" id="A0A545UG60"/>
<feature type="transmembrane region" description="Helical" evidence="1">
    <location>
        <begin position="53"/>
        <end position="76"/>
    </location>
</feature>
<feature type="transmembrane region" description="Helical" evidence="1">
    <location>
        <begin position="14"/>
        <end position="33"/>
    </location>
</feature>
<evidence type="ECO:0000313" key="2">
    <source>
        <dbReference type="EMBL" id="TQV88459.1"/>
    </source>
</evidence>
<gene>
    <name evidence="2" type="ORF">FLL46_08010</name>
</gene>
<organism evidence="2 3">
    <name type="scientific">Aliikangiella coralliicola</name>
    <dbReference type="NCBI Taxonomy" id="2592383"/>
    <lineage>
        <taxon>Bacteria</taxon>
        <taxon>Pseudomonadati</taxon>
        <taxon>Pseudomonadota</taxon>
        <taxon>Gammaproteobacteria</taxon>
        <taxon>Oceanospirillales</taxon>
        <taxon>Pleioneaceae</taxon>
        <taxon>Aliikangiella</taxon>
    </lineage>
</organism>
<dbReference type="EMBL" id="VIKS01000004">
    <property type="protein sequence ID" value="TQV88459.1"/>
    <property type="molecule type" value="Genomic_DNA"/>
</dbReference>
<keyword evidence="1" id="KW-0812">Transmembrane</keyword>
<accession>A0A545UG60</accession>
<dbReference type="OrthoDB" id="7062900at2"/>
<protein>
    <submittedName>
        <fullName evidence="2">DUF1761 domain-containing protein</fullName>
    </submittedName>
</protein>
<name>A0A545UG60_9GAMM</name>
<feature type="transmembrane region" description="Helical" evidence="1">
    <location>
        <begin position="88"/>
        <end position="106"/>
    </location>
</feature>
<keyword evidence="1" id="KW-0472">Membrane</keyword>
<comment type="caution">
    <text evidence="2">The sequence shown here is derived from an EMBL/GenBank/DDBJ whole genome shotgun (WGS) entry which is preliminary data.</text>
</comment>